<evidence type="ECO:0000313" key="3">
    <source>
        <dbReference type="Proteomes" id="UP000005336"/>
    </source>
</evidence>
<keyword evidence="3" id="KW-1185">Reference proteome</keyword>
<evidence type="ECO:0000313" key="2">
    <source>
        <dbReference type="EMBL" id="EGZ49360.1"/>
    </source>
</evidence>
<organism evidence="2 3">
    <name type="scientific">Neisseria wadsworthii 9715</name>
    <dbReference type="NCBI Taxonomy" id="1030841"/>
    <lineage>
        <taxon>Bacteria</taxon>
        <taxon>Pseudomonadati</taxon>
        <taxon>Pseudomonadota</taxon>
        <taxon>Betaproteobacteria</taxon>
        <taxon>Neisseriales</taxon>
        <taxon>Neisseriaceae</taxon>
        <taxon>Neisseria</taxon>
    </lineage>
</organism>
<evidence type="ECO:0000256" key="1">
    <source>
        <dbReference type="SAM" id="MobiDB-lite"/>
    </source>
</evidence>
<proteinExistence type="predicted"/>
<protein>
    <submittedName>
        <fullName evidence="2">Major outer membrane protein IB</fullName>
    </submittedName>
</protein>
<comment type="caution">
    <text evidence="2">The sequence shown here is derived from an EMBL/GenBank/DDBJ whole genome shotgun (WGS) entry which is preliminary data.</text>
</comment>
<dbReference type="EMBL" id="AGAZ01000028">
    <property type="protein sequence ID" value="EGZ49360.1"/>
    <property type="molecule type" value="Genomic_DNA"/>
</dbReference>
<dbReference type="Gene3D" id="2.40.160.10">
    <property type="entry name" value="Porin"/>
    <property type="match status" value="1"/>
</dbReference>
<feature type="region of interest" description="Disordered" evidence="1">
    <location>
        <begin position="81"/>
        <end position="124"/>
    </location>
</feature>
<accession>G4CNL2</accession>
<sequence length="124" mass="13467">MLLVYVGTFYNTPLATHYPQTTMKKLMFILSAALFPALACSEVELYGTVKSGISVSRIQTGGGPKHTRATVNDLGSHIGIRGSHRIGGQNSEREYASANQPAAKPLSMREGARRKKENGFLMPD</sequence>
<reference evidence="2 3" key="1">
    <citation type="submission" date="2011-06" db="EMBL/GenBank/DDBJ databases">
        <authorList>
            <person name="Muzny D."/>
            <person name="Qin X."/>
            <person name="Deng J."/>
            <person name="Jiang H."/>
            <person name="Liu Y."/>
            <person name="Qu J."/>
            <person name="Song X.-Z."/>
            <person name="Zhang L."/>
            <person name="Thornton R."/>
            <person name="Coyle M."/>
            <person name="Francisco L."/>
            <person name="Jackson L."/>
            <person name="Javaid M."/>
            <person name="Korchina V."/>
            <person name="Kovar C."/>
            <person name="Mata R."/>
            <person name="Mathew T."/>
            <person name="Ngo R."/>
            <person name="Nguyen L."/>
            <person name="Nguyen N."/>
            <person name="Okwuonu G."/>
            <person name="Ongeri F."/>
            <person name="Pham C."/>
            <person name="Simmons D."/>
            <person name="Wilczek-Boney K."/>
            <person name="Hale W."/>
            <person name="Jakkamsetti A."/>
            <person name="Pham P."/>
            <person name="Ruth R."/>
            <person name="San Lucas F."/>
            <person name="Warren J."/>
            <person name="Zhang J."/>
            <person name="Zhao Z."/>
            <person name="Zhou C."/>
            <person name="Zhu D."/>
            <person name="Lee S."/>
            <person name="Bess C."/>
            <person name="Blankenburg K."/>
            <person name="Forbes L."/>
            <person name="Fu Q."/>
            <person name="Gubbala S."/>
            <person name="Hirani K."/>
            <person name="Jayaseelan J.C."/>
            <person name="Lara F."/>
            <person name="Munidasa M."/>
            <person name="Palculict T."/>
            <person name="Patil S."/>
            <person name="Pu L.-L."/>
            <person name="Saada N."/>
            <person name="Tang L."/>
            <person name="Weissenberger G."/>
            <person name="Zhu Y."/>
            <person name="Hemphill L."/>
            <person name="Shang Y."/>
            <person name="Youmans B."/>
            <person name="Ayvaz T."/>
            <person name="Ross M."/>
            <person name="Santibanez J."/>
            <person name="Aqrawi P."/>
            <person name="Gross S."/>
            <person name="Joshi V."/>
            <person name="Fowler G."/>
            <person name="Nazareth L."/>
            <person name="Reid J."/>
            <person name="Worley K."/>
            <person name="Petrosino J."/>
            <person name="Highlander S."/>
            <person name="Gibbs R."/>
        </authorList>
    </citation>
    <scope>NUCLEOTIDE SEQUENCE [LARGE SCALE GENOMIC DNA]</scope>
    <source>
        <strain evidence="2 3">9715</strain>
    </source>
</reference>
<dbReference type="AlphaFoldDB" id="G4CNL2"/>
<name>G4CNL2_9NEIS</name>
<dbReference type="HOGENOM" id="CLU_2143180_0_0_4"/>
<dbReference type="STRING" id="1030841.HMPREF9370_0671"/>
<dbReference type="PATRIC" id="fig|1030841.3.peg.663"/>
<gene>
    <name evidence="2" type="primary">porB</name>
    <name evidence="2" type="ORF">HMPREF9370_0671</name>
</gene>
<dbReference type="Proteomes" id="UP000005336">
    <property type="component" value="Unassembled WGS sequence"/>
</dbReference>
<dbReference type="InterPro" id="IPR023614">
    <property type="entry name" value="Porin_dom_sf"/>
</dbReference>
<dbReference type="SUPFAM" id="SSF56935">
    <property type="entry name" value="Porins"/>
    <property type="match status" value="1"/>
</dbReference>